<dbReference type="PROSITE" id="PS00463">
    <property type="entry name" value="ZN2_CY6_FUNGAL_1"/>
    <property type="match status" value="1"/>
</dbReference>
<gene>
    <name evidence="4" type="ORF">SMACR_03078</name>
</gene>
<sequence length="725" mass="78000">MGGSDYDDDNTVVNRHVPDGTVVATAPALPGHSVQPATAPTSGSSSSSNAVASMPSNHGDIPPATGPGPVRRQKKRAQVSKACQRCRRLQKGCSESRPCQRCIGVGLEDQCLRSEMVIECHQSGSRQHGEQRHPQAHSQRQTQTHVVLPRLHAGVVPVTAAAGATTWSFTQLPASPESLVNYPLVGGTASASSPHQIQQHHLQLNTNPLPKAVLDHCISRFFSRLYPTIPILTPSYADHLLHVSSSQTSKNGSTEAQTLLTSLCALILLQIEHPTTHLFTSHGIPHANSVYGRLLFEEAQASHHRALALGGAHGAQKRFAPTLERVLITFFLYACHAVSFHHSQAFFWLREASTLWVVLRVDDADSCPGPGGGDGEGREVARTRKVLADRLFWVLLVSERSHGIRYRRPITLQITPTTPSLDFRSDPESAGLASLVALFRPLDTGFMALLNQEVTMTASAFGSPALVAGPLDVVENSIAEAVPGPSLSPTTGSGTGLGSDPGMGPVSLPSMSPDGRLVDSTCVSPTSTTQAPCLLPTGHLHTTQVANLKITQLWLRVILWQIRLRIGLLIPPPPRPATTVASSAVGGAEVKESLTYHHPLSIAHELVLVTKSLPLESIRIHGVGLTEKVFDIACAMVDVLAKVPLEDRRRSLAVSGPTLGSLSLLTRVGQEEREMHLQEREEREDLEWIRGLIHRLPGGEAIYDELLGKHIAGVLPGMGLRAFED</sequence>
<dbReference type="PANTHER" id="PTHR31668:SF20">
    <property type="entry name" value="ZN(II)2CYS6 TRANSCRIPTION FACTOR (EUROFUNG)"/>
    <property type="match status" value="1"/>
</dbReference>
<evidence type="ECO:0000313" key="4">
    <source>
        <dbReference type="EMBL" id="KAA8632495.1"/>
    </source>
</evidence>
<dbReference type="PANTHER" id="PTHR31668">
    <property type="entry name" value="GLUCOSE TRANSPORT TRANSCRIPTION REGULATOR RGT1-RELATED-RELATED"/>
    <property type="match status" value="1"/>
</dbReference>
<protein>
    <recommendedName>
        <fullName evidence="3">Zn(2)-C6 fungal-type domain-containing protein</fullName>
    </recommendedName>
</protein>
<dbReference type="CDD" id="cd00067">
    <property type="entry name" value="GAL4"/>
    <property type="match status" value="1"/>
</dbReference>
<evidence type="ECO:0000259" key="3">
    <source>
        <dbReference type="PROSITE" id="PS50048"/>
    </source>
</evidence>
<keyword evidence="1" id="KW-0539">Nucleus</keyword>
<accession>A0A8S8ZW04</accession>
<organism evidence="4 5">
    <name type="scientific">Sordaria macrospora</name>
    <dbReference type="NCBI Taxonomy" id="5147"/>
    <lineage>
        <taxon>Eukaryota</taxon>
        <taxon>Fungi</taxon>
        <taxon>Dikarya</taxon>
        <taxon>Ascomycota</taxon>
        <taxon>Pezizomycotina</taxon>
        <taxon>Sordariomycetes</taxon>
        <taxon>Sordariomycetidae</taxon>
        <taxon>Sordariales</taxon>
        <taxon>Sordariaceae</taxon>
        <taxon>Sordaria</taxon>
    </lineage>
</organism>
<dbReference type="EMBL" id="NMPR01000054">
    <property type="protein sequence ID" value="KAA8632495.1"/>
    <property type="molecule type" value="Genomic_DNA"/>
</dbReference>
<feature type="region of interest" description="Disordered" evidence="2">
    <location>
        <begin position="1"/>
        <end position="76"/>
    </location>
</feature>
<name>A0A8S8ZW04_SORMA</name>
<feature type="compositionally biased region" description="Acidic residues" evidence="2">
    <location>
        <begin position="1"/>
        <end position="10"/>
    </location>
</feature>
<dbReference type="GO" id="GO:0000981">
    <property type="term" value="F:DNA-binding transcription factor activity, RNA polymerase II-specific"/>
    <property type="evidence" value="ECO:0007669"/>
    <property type="project" value="InterPro"/>
</dbReference>
<dbReference type="Proteomes" id="UP000433876">
    <property type="component" value="Unassembled WGS sequence"/>
</dbReference>
<dbReference type="CDD" id="cd12148">
    <property type="entry name" value="fungal_TF_MHR"/>
    <property type="match status" value="1"/>
</dbReference>
<reference evidence="4 5" key="1">
    <citation type="submission" date="2017-07" db="EMBL/GenBank/DDBJ databases">
        <title>Genome sequence of the Sordaria macrospora wild type strain R19027.</title>
        <authorList>
            <person name="Nowrousian M."/>
            <person name="Teichert I."/>
            <person name="Kueck U."/>
        </authorList>
    </citation>
    <scope>NUCLEOTIDE SEQUENCE [LARGE SCALE GENOMIC DNA]</scope>
    <source>
        <strain evidence="4 5">R19027</strain>
        <tissue evidence="4">Mycelium</tissue>
    </source>
</reference>
<feature type="compositionally biased region" description="Low complexity" evidence="2">
    <location>
        <begin position="483"/>
        <end position="492"/>
    </location>
</feature>
<dbReference type="InterPro" id="IPR001138">
    <property type="entry name" value="Zn2Cys6_DnaBD"/>
</dbReference>
<dbReference type="GO" id="GO:0008270">
    <property type="term" value="F:zinc ion binding"/>
    <property type="evidence" value="ECO:0007669"/>
    <property type="project" value="InterPro"/>
</dbReference>
<evidence type="ECO:0000313" key="5">
    <source>
        <dbReference type="Proteomes" id="UP000433876"/>
    </source>
</evidence>
<feature type="domain" description="Zn(2)-C6 fungal-type" evidence="3">
    <location>
        <begin position="82"/>
        <end position="111"/>
    </location>
</feature>
<dbReference type="PROSITE" id="PS50048">
    <property type="entry name" value="ZN2_CY6_FUNGAL_2"/>
    <property type="match status" value="1"/>
</dbReference>
<evidence type="ECO:0000256" key="1">
    <source>
        <dbReference type="ARBA" id="ARBA00023242"/>
    </source>
</evidence>
<dbReference type="AlphaFoldDB" id="A0A8S8ZW04"/>
<dbReference type="InterPro" id="IPR050797">
    <property type="entry name" value="Carb_Metab_Trans_Reg"/>
</dbReference>
<proteinExistence type="predicted"/>
<feature type="compositionally biased region" description="Low complexity" evidence="2">
    <location>
        <begin position="36"/>
        <end position="56"/>
    </location>
</feature>
<evidence type="ECO:0000256" key="2">
    <source>
        <dbReference type="SAM" id="MobiDB-lite"/>
    </source>
</evidence>
<feature type="region of interest" description="Disordered" evidence="2">
    <location>
        <begin position="482"/>
        <end position="501"/>
    </location>
</feature>
<dbReference type="VEuPathDB" id="FungiDB:SMAC_03078"/>
<comment type="caution">
    <text evidence="4">The sequence shown here is derived from an EMBL/GenBank/DDBJ whole genome shotgun (WGS) entry which is preliminary data.</text>
</comment>